<organism evidence="1 2">
    <name type="scientific">Agathobacter rectalis</name>
    <dbReference type="NCBI Taxonomy" id="39491"/>
    <lineage>
        <taxon>Bacteria</taxon>
        <taxon>Bacillati</taxon>
        <taxon>Bacillota</taxon>
        <taxon>Clostridia</taxon>
        <taxon>Lachnospirales</taxon>
        <taxon>Lachnospiraceae</taxon>
        <taxon>Agathobacter</taxon>
    </lineage>
</organism>
<accession>A0A412RR10</accession>
<protein>
    <submittedName>
        <fullName evidence="1">Uncharacterized protein</fullName>
    </submittedName>
</protein>
<dbReference type="AlphaFoldDB" id="A0A412RR10"/>
<proteinExistence type="predicted"/>
<dbReference type="Proteomes" id="UP000283765">
    <property type="component" value="Unassembled WGS sequence"/>
</dbReference>
<sequence length="68" mass="7603">MDRDCNKCIHHTTGTCSTFNCEFVTADDVRNKAIDNFTKAVEDAGLIFVDDMFKLEELAEQLKAGDNS</sequence>
<comment type="caution">
    <text evidence="1">The sequence shown here is derived from an EMBL/GenBank/DDBJ whole genome shotgun (WGS) entry which is preliminary data.</text>
</comment>
<dbReference type="EMBL" id="QRXR01000008">
    <property type="protein sequence ID" value="RGU26084.1"/>
    <property type="molecule type" value="Genomic_DNA"/>
</dbReference>
<name>A0A412RR10_9FIRM</name>
<dbReference type="RefSeq" id="WP_117993476.1">
    <property type="nucleotide sequence ID" value="NZ_QRXR01000008.1"/>
</dbReference>
<gene>
    <name evidence="1" type="ORF">DWW89_06475</name>
</gene>
<evidence type="ECO:0000313" key="2">
    <source>
        <dbReference type="Proteomes" id="UP000283765"/>
    </source>
</evidence>
<evidence type="ECO:0000313" key="1">
    <source>
        <dbReference type="EMBL" id="RGU26084.1"/>
    </source>
</evidence>
<reference evidence="1 2" key="1">
    <citation type="submission" date="2018-08" db="EMBL/GenBank/DDBJ databases">
        <title>A genome reference for cultivated species of the human gut microbiota.</title>
        <authorList>
            <person name="Zou Y."/>
            <person name="Xue W."/>
            <person name="Luo G."/>
        </authorList>
    </citation>
    <scope>NUCLEOTIDE SEQUENCE [LARGE SCALE GENOMIC DNA]</scope>
    <source>
        <strain evidence="1 2">AF17-27</strain>
    </source>
</reference>